<keyword evidence="2" id="KW-1185">Reference proteome</keyword>
<dbReference type="GeneID" id="63837201"/>
<dbReference type="RefSeq" id="XP_040781886.1">
    <property type="nucleotide sequence ID" value="XM_040920072.1"/>
</dbReference>
<organism evidence="1 2">
    <name type="scientific">Cryphonectria parasitica (strain ATCC 38755 / EP155)</name>
    <dbReference type="NCBI Taxonomy" id="660469"/>
    <lineage>
        <taxon>Eukaryota</taxon>
        <taxon>Fungi</taxon>
        <taxon>Dikarya</taxon>
        <taxon>Ascomycota</taxon>
        <taxon>Pezizomycotina</taxon>
        <taxon>Sordariomycetes</taxon>
        <taxon>Sordariomycetidae</taxon>
        <taxon>Diaporthales</taxon>
        <taxon>Cryphonectriaceae</taxon>
        <taxon>Cryphonectria-Endothia species complex</taxon>
        <taxon>Cryphonectria</taxon>
    </lineage>
</organism>
<dbReference type="OrthoDB" id="5236149at2759"/>
<dbReference type="Proteomes" id="UP000803844">
    <property type="component" value="Unassembled WGS sequence"/>
</dbReference>
<gene>
    <name evidence="1" type="ORF">M406DRAFT_326337</name>
</gene>
<name>A0A9P4YE81_CRYP1</name>
<dbReference type="EMBL" id="MU032344">
    <property type="protein sequence ID" value="KAF3770925.1"/>
    <property type="molecule type" value="Genomic_DNA"/>
</dbReference>
<dbReference type="AlphaFoldDB" id="A0A9P4YE81"/>
<evidence type="ECO:0000313" key="1">
    <source>
        <dbReference type="EMBL" id="KAF3770925.1"/>
    </source>
</evidence>
<sequence length="241" mass="27211">MAFKMDGTRVMSIQHSVPALLGEENLEDWSIMVESTLLSHEYLHYILESVPEPDRATDPEGFSAWTRQRAQVVTMLQSTLQKVRSTLTNAGLNPRERDPYTIYQAVMRTLPKHSEDHVDQIAVRFAACQVADYASLAAFRDDLQYMRRRLKELHYEPPDNFMIALVLKKIENVLSTMHAFATRDHKVGKLTWDTLMAEINSAITTGTGAKAFAALKKASSTQTSSMQKVPSDVLEALLILR</sequence>
<accession>A0A9P4YE81</accession>
<evidence type="ECO:0000313" key="2">
    <source>
        <dbReference type="Proteomes" id="UP000803844"/>
    </source>
</evidence>
<comment type="caution">
    <text evidence="1">The sequence shown here is derived from an EMBL/GenBank/DDBJ whole genome shotgun (WGS) entry which is preliminary data.</text>
</comment>
<proteinExistence type="predicted"/>
<protein>
    <submittedName>
        <fullName evidence="1">Uncharacterized protein</fullName>
    </submittedName>
</protein>
<reference evidence="1" key="1">
    <citation type="journal article" date="2020" name="Phytopathology">
        <title>Genome sequence of the chestnut blight fungus Cryphonectria parasitica EP155: A fundamental resource for an archetypical invasive plant pathogen.</title>
        <authorList>
            <person name="Crouch J.A."/>
            <person name="Dawe A."/>
            <person name="Aerts A."/>
            <person name="Barry K."/>
            <person name="Churchill A.C.L."/>
            <person name="Grimwood J."/>
            <person name="Hillman B."/>
            <person name="Milgroom M.G."/>
            <person name="Pangilinan J."/>
            <person name="Smith M."/>
            <person name="Salamov A."/>
            <person name="Schmutz J."/>
            <person name="Yadav J."/>
            <person name="Grigoriev I.V."/>
            <person name="Nuss D."/>
        </authorList>
    </citation>
    <scope>NUCLEOTIDE SEQUENCE</scope>
    <source>
        <strain evidence="1">EP155</strain>
    </source>
</reference>